<evidence type="ECO:0000313" key="3">
    <source>
        <dbReference type="EMBL" id="PVZ06306.1"/>
    </source>
</evidence>
<evidence type="ECO:0000313" key="4">
    <source>
        <dbReference type="Proteomes" id="UP000245639"/>
    </source>
</evidence>
<dbReference type="RefSeq" id="WP_116710163.1">
    <property type="nucleotide sequence ID" value="NZ_QEKW01000013.1"/>
</dbReference>
<dbReference type="InterPro" id="IPR006015">
    <property type="entry name" value="Universal_stress_UspA"/>
</dbReference>
<protein>
    <submittedName>
        <fullName evidence="3">Nucleotide-binding universal stress UspA family protein</fullName>
    </submittedName>
</protein>
<dbReference type="PRINTS" id="PR01438">
    <property type="entry name" value="UNVRSLSTRESS"/>
</dbReference>
<dbReference type="AlphaFoldDB" id="A0A2U1F2B1"/>
<reference evidence="3 4" key="1">
    <citation type="submission" date="2018-04" db="EMBL/GenBank/DDBJ databases">
        <title>Genomic Encyclopedia of Type Strains, Phase IV (KMG-IV): sequencing the most valuable type-strain genomes for metagenomic binning, comparative biology and taxonomic classification.</title>
        <authorList>
            <person name="Goeker M."/>
        </authorList>
    </citation>
    <scope>NUCLEOTIDE SEQUENCE [LARGE SCALE GENOMIC DNA]</scope>
    <source>
        <strain evidence="3 4">DSM 45771</strain>
    </source>
</reference>
<dbReference type="InterPro" id="IPR014729">
    <property type="entry name" value="Rossmann-like_a/b/a_fold"/>
</dbReference>
<sequence>MNEQEHPGPIVVGIDGSVRSVEALRWAADMARLTGAEVHAVTAWEVPVTIMLVPSYTEADYAREARAVLDRAVAEVQESAADVKIEKHLVQQRPALVLGERAENAQMLVLGSHGRGDLPGMHLGSTASYCVHHAPCPVVVVRGRPA</sequence>
<name>A0A2U1F2B1_9PSEU</name>
<comment type="caution">
    <text evidence="3">The sequence shown here is derived from an EMBL/GenBank/DDBJ whole genome shotgun (WGS) entry which is preliminary data.</text>
</comment>
<gene>
    <name evidence="3" type="ORF">C8D89_11344</name>
</gene>
<comment type="similarity">
    <text evidence="1">Belongs to the universal stress protein A family.</text>
</comment>
<evidence type="ECO:0000259" key="2">
    <source>
        <dbReference type="Pfam" id="PF00582"/>
    </source>
</evidence>
<accession>A0A2U1F2B1</accession>
<dbReference type="SUPFAM" id="SSF52402">
    <property type="entry name" value="Adenine nucleotide alpha hydrolases-like"/>
    <property type="match status" value="1"/>
</dbReference>
<organism evidence="3 4">
    <name type="scientific">Actinomycetospora cinnamomea</name>
    <dbReference type="NCBI Taxonomy" id="663609"/>
    <lineage>
        <taxon>Bacteria</taxon>
        <taxon>Bacillati</taxon>
        <taxon>Actinomycetota</taxon>
        <taxon>Actinomycetes</taxon>
        <taxon>Pseudonocardiales</taxon>
        <taxon>Pseudonocardiaceae</taxon>
        <taxon>Actinomycetospora</taxon>
    </lineage>
</organism>
<dbReference type="OrthoDB" id="5244367at2"/>
<evidence type="ECO:0000256" key="1">
    <source>
        <dbReference type="ARBA" id="ARBA00008791"/>
    </source>
</evidence>
<dbReference type="Proteomes" id="UP000245639">
    <property type="component" value="Unassembled WGS sequence"/>
</dbReference>
<dbReference type="InterPro" id="IPR006016">
    <property type="entry name" value="UspA"/>
</dbReference>
<dbReference type="EMBL" id="QEKW01000013">
    <property type="protein sequence ID" value="PVZ06306.1"/>
    <property type="molecule type" value="Genomic_DNA"/>
</dbReference>
<dbReference type="Pfam" id="PF00582">
    <property type="entry name" value="Usp"/>
    <property type="match status" value="1"/>
</dbReference>
<dbReference type="PANTHER" id="PTHR31964:SF113">
    <property type="entry name" value="USPA DOMAIN-CONTAINING PROTEIN"/>
    <property type="match status" value="1"/>
</dbReference>
<keyword evidence="4" id="KW-1185">Reference proteome</keyword>
<dbReference type="PANTHER" id="PTHR31964">
    <property type="entry name" value="ADENINE NUCLEOTIDE ALPHA HYDROLASES-LIKE SUPERFAMILY PROTEIN"/>
    <property type="match status" value="1"/>
</dbReference>
<dbReference type="Gene3D" id="3.40.50.620">
    <property type="entry name" value="HUPs"/>
    <property type="match status" value="1"/>
</dbReference>
<proteinExistence type="inferred from homology"/>
<feature type="domain" description="UspA" evidence="2">
    <location>
        <begin position="9"/>
        <end position="142"/>
    </location>
</feature>